<dbReference type="Proteomes" id="UP001370490">
    <property type="component" value="Unassembled WGS sequence"/>
</dbReference>
<gene>
    <name evidence="2" type="ORF">RJ641_002546</name>
</gene>
<dbReference type="Pfam" id="PF12627">
    <property type="entry name" value="PolyA_pol_RNAbd"/>
    <property type="match status" value="1"/>
</dbReference>
<dbReference type="PANTHER" id="PTHR43051">
    <property type="entry name" value="POLYNUCLEOTIDE ADENYLYLTRANSFERASE FAMILY PROTEIN"/>
    <property type="match status" value="1"/>
</dbReference>
<dbReference type="EMBL" id="JBAMMX010000011">
    <property type="protein sequence ID" value="KAK6930753.1"/>
    <property type="molecule type" value="Genomic_DNA"/>
</dbReference>
<accession>A0AAN8ZEG2</accession>
<keyword evidence="3" id="KW-1185">Reference proteome</keyword>
<dbReference type="InterPro" id="IPR032828">
    <property type="entry name" value="PolyA_RNA-bd"/>
</dbReference>
<feature type="domain" description="tRNA nucleotidyltransferase/poly(A) polymerase RNA and SrmB- binding" evidence="1">
    <location>
        <begin position="1"/>
        <end position="29"/>
    </location>
</feature>
<dbReference type="PANTHER" id="PTHR43051:SF2">
    <property type="entry name" value="POLYNUCLEOTIDE ADENYLYLTRANSFERASE FAMILY PROTEIN-RELATED"/>
    <property type="match status" value="1"/>
</dbReference>
<reference evidence="2 3" key="1">
    <citation type="submission" date="2023-12" db="EMBL/GenBank/DDBJ databases">
        <title>A high-quality genome assembly for Dillenia turbinata (Dilleniales).</title>
        <authorList>
            <person name="Chanderbali A."/>
        </authorList>
    </citation>
    <scope>NUCLEOTIDE SEQUENCE [LARGE SCALE GENOMIC DNA]</scope>
    <source>
        <strain evidence="2">LSX21</strain>
        <tissue evidence="2">Leaf</tissue>
    </source>
</reference>
<evidence type="ECO:0000313" key="2">
    <source>
        <dbReference type="EMBL" id="KAK6930753.1"/>
    </source>
</evidence>
<evidence type="ECO:0000259" key="1">
    <source>
        <dbReference type="Pfam" id="PF12627"/>
    </source>
</evidence>
<sequence length="167" mass="18749">MEMNYMLAFGTAEASLRLLWKFGLLEILFFPSRNGSDYISLAAIFSSKKLMLSDVSCLSFRQSLFCNLDRLVAPDRPCRGLAFHKALIDQLRDPYVIAAFSLAVHSGGSLHEAVDIAKGISQPHDMQFYELLQPQGLYSIDMVIDEIVNLAQSVKDALSKMTDEYFL</sequence>
<comment type="caution">
    <text evidence="2">The sequence shown here is derived from an EMBL/GenBank/DDBJ whole genome shotgun (WGS) entry which is preliminary data.</text>
</comment>
<organism evidence="2 3">
    <name type="scientific">Dillenia turbinata</name>
    <dbReference type="NCBI Taxonomy" id="194707"/>
    <lineage>
        <taxon>Eukaryota</taxon>
        <taxon>Viridiplantae</taxon>
        <taxon>Streptophyta</taxon>
        <taxon>Embryophyta</taxon>
        <taxon>Tracheophyta</taxon>
        <taxon>Spermatophyta</taxon>
        <taxon>Magnoliopsida</taxon>
        <taxon>eudicotyledons</taxon>
        <taxon>Gunneridae</taxon>
        <taxon>Pentapetalae</taxon>
        <taxon>Dilleniales</taxon>
        <taxon>Dilleniaceae</taxon>
        <taxon>Dillenia</taxon>
    </lineage>
</organism>
<evidence type="ECO:0000313" key="3">
    <source>
        <dbReference type="Proteomes" id="UP001370490"/>
    </source>
</evidence>
<proteinExistence type="predicted"/>
<protein>
    <submittedName>
        <fullName evidence="2">tRNA nucleotidyltransferase/poly(A) polymerase, RNA and SrmB- binding domain</fullName>
    </submittedName>
</protein>
<name>A0AAN8ZEG2_9MAGN</name>
<dbReference type="InterPro" id="IPR052191">
    <property type="entry name" value="tRNA_ntf/polyA_polymerase_I"/>
</dbReference>
<dbReference type="AlphaFoldDB" id="A0AAN8ZEG2"/>